<comment type="caution">
    <text evidence="1">The sequence shown here is derived from an EMBL/GenBank/DDBJ whole genome shotgun (WGS) entry which is preliminary data.</text>
</comment>
<dbReference type="Proteomes" id="UP000475037">
    <property type="component" value="Unassembled WGS sequence"/>
</dbReference>
<feature type="non-terminal residue" evidence="1">
    <location>
        <position position="253"/>
    </location>
</feature>
<protein>
    <submittedName>
        <fullName evidence="1">TEX47 protein</fullName>
    </submittedName>
</protein>
<evidence type="ECO:0000313" key="2">
    <source>
        <dbReference type="Proteomes" id="UP000475037"/>
    </source>
</evidence>
<evidence type="ECO:0000313" key="1">
    <source>
        <dbReference type="EMBL" id="KAF0879423.1"/>
    </source>
</evidence>
<dbReference type="Pfam" id="PF24787">
    <property type="entry name" value="TEX47"/>
    <property type="match status" value="1"/>
</dbReference>
<dbReference type="InterPro" id="IPR055308">
    <property type="entry name" value="TEX47-like"/>
</dbReference>
<dbReference type="EMBL" id="VOAJ01003601">
    <property type="protein sequence ID" value="KAF0879423.1"/>
    <property type="molecule type" value="Genomic_DNA"/>
</dbReference>
<gene>
    <name evidence="1" type="primary">Tex47</name>
    <name evidence="1" type="ORF">FOF47_R20496</name>
</gene>
<proteinExistence type="predicted"/>
<keyword evidence="2" id="KW-1185">Reference proteome</keyword>
<accession>A0A6G1AVW3</accession>
<feature type="non-terminal residue" evidence="1">
    <location>
        <position position="1"/>
    </location>
</feature>
<organism evidence="1 2">
    <name type="scientific">Crocuta crocuta</name>
    <name type="common">Spotted hyena</name>
    <dbReference type="NCBI Taxonomy" id="9678"/>
    <lineage>
        <taxon>Eukaryota</taxon>
        <taxon>Metazoa</taxon>
        <taxon>Chordata</taxon>
        <taxon>Craniata</taxon>
        <taxon>Vertebrata</taxon>
        <taxon>Euteleostomi</taxon>
        <taxon>Mammalia</taxon>
        <taxon>Eutheria</taxon>
        <taxon>Laurasiatheria</taxon>
        <taxon>Carnivora</taxon>
        <taxon>Feliformia</taxon>
        <taxon>Hyaenidae</taxon>
        <taxon>Crocuta</taxon>
    </lineage>
</organism>
<name>A0A6G1AVW3_CROCR</name>
<dbReference type="PANTHER" id="PTHR34035">
    <property type="entry name" value="TESTIS-EXPRESSED PROTEIN 47"/>
    <property type="match status" value="1"/>
</dbReference>
<sequence length="253" mass="29149">MSFSGHTQKAIKKTFPTEALLMPQVPRGNYLHLQEEKQRLQLKKFLLHRMFLVAKITANMEKKDIADYYEQVFQSILKHHIEEAVTGFLLIYPTSILHILESSSGTLYQILLDHLDQEKNGTEFFIQGMKIIAVSHNIPTRLFMQWHASVIKVPVMYLDDVTQTQSLGEVITEFLTQTHKLALHLLKTVKVGAKGPGDTLHQLAPELLIPEQIIKYLCKSEEFMNPEAFLNMYNRPIHITLDSEVIWPAPSRF</sequence>
<dbReference type="OrthoDB" id="548795at2759"/>
<dbReference type="AlphaFoldDB" id="A0A6G1AVW3"/>
<dbReference type="PANTHER" id="PTHR34035:SF1">
    <property type="entry name" value="TESTIS-EXPRESSED PROTEIN 47"/>
    <property type="match status" value="1"/>
</dbReference>
<reference evidence="1 2" key="1">
    <citation type="submission" date="2019-11" db="EMBL/GenBank/DDBJ databases">
        <authorList>
            <person name="Yang C."/>
            <person name="Li F."/>
        </authorList>
    </citation>
    <scope>NUCLEOTIDE SEQUENCE [LARGE SCALE GENOMIC DNA]</scope>
    <source>
        <strain evidence="1">KB4526</strain>
        <tissue evidence="1">Muscle</tissue>
    </source>
</reference>